<sequence>MRLSSSDAADHTVNAVSVDGATSFRATAVVGFFLLAAVALSFGASSGPIQWMDNGGLMFIASRGDYFPDEIYATLHPLYQAVTVWLFNLFGPAAVAYLNSLLLVPIAYVVYRLGRALELDPPYAAMAALGVILLHNVFWVSTKIEVYALHLLIVLAAYWIVFDEEAARRPSLMVFAVGALTGLGAATHQLTFIVLFPLYVYVLPRAGRRIIWAVPGFLLGVFPIYSALFQSVTAGGDVLRLIRVFLTGSDGAAVAGWERALFRFDKMLEGKAYVMLVLVSLCGIGVLGLVLRPASPKLRVLWWAATLNLLFAVSYRLNDRFTFFLPGAALYTMLGVAWVSRRYAGYAVARYAALAAILAHPLIIVGTFLAASSGAVTLPTHSVALPYRDDIKYFLVPYLPDRSAEAFVLAYEKYVPRGSAVMSDFTPMAALRAAQVNGRFLDRALLQCDEEHATWPDLVYLVRTDYCAPYLTAYTLEPAPLGWIARK</sequence>
<keyword evidence="3" id="KW-1185">Reference proteome</keyword>
<reference evidence="2 3" key="1">
    <citation type="journal article" date="2015" name="Proc. Natl. Acad. Sci. U.S.A.">
        <title>Expanded metabolic versatility of ubiquitous nitrite-oxidizing bacteria from the genus Nitrospira.</title>
        <authorList>
            <person name="Koch H."/>
            <person name="Lucker S."/>
            <person name="Albertsen M."/>
            <person name="Kitzinger K."/>
            <person name="Herbold C."/>
            <person name="Spieck E."/>
            <person name="Nielsen P.H."/>
            <person name="Wagner M."/>
            <person name="Daims H."/>
        </authorList>
    </citation>
    <scope>NUCLEOTIDE SEQUENCE [LARGE SCALE GENOMIC DNA]</scope>
    <source>
        <strain evidence="2 3">NSP M-1</strain>
    </source>
</reference>
<keyword evidence="1" id="KW-1133">Transmembrane helix</keyword>
<feature type="transmembrane region" description="Helical" evidence="1">
    <location>
        <begin position="85"/>
        <end position="111"/>
    </location>
</feature>
<feature type="transmembrane region" description="Helical" evidence="1">
    <location>
        <begin position="123"/>
        <end position="140"/>
    </location>
</feature>
<proteinExistence type="predicted"/>
<dbReference type="RefSeq" id="WP_145976309.1">
    <property type="nucleotide sequence ID" value="NZ_CP011801.1"/>
</dbReference>
<dbReference type="AlphaFoldDB" id="A0A0K2GDZ3"/>
<dbReference type="EMBL" id="CP011801">
    <property type="protein sequence ID" value="ALA59074.1"/>
    <property type="molecule type" value="Genomic_DNA"/>
</dbReference>
<keyword evidence="1" id="KW-0472">Membrane</keyword>
<feature type="transmembrane region" description="Helical" evidence="1">
    <location>
        <begin position="351"/>
        <end position="371"/>
    </location>
</feature>
<feature type="transmembrane region" description="Helical" evidence="1">
    <location>
        <begin position="210"/>
        <end position="229"/>
    </location>
</feature>
<evidence type="ECO:0008006" key="4">
    <source>
        <dbReference type="Google" id="ProtNLM"/>
    </source>
</evidence>
<dbReference type="KEGG" id="nmv:NITMOv2_2661"/>
<dbReference type="STRING" id="42253.NITMOv2_2661"/>
<name>A0A0K2GDZ3_NITMO</name>
<dbReference type="OrthoDB" id="7009901at2"/>
<evidence type="ECO:0000256" key="1">
    <source>
        <dbReference type="SAM" id="Phobius"/>
    </source>
</evidence>
<feature type="transmembrane region" description="Helical" evidence="1">
    <location>
        <begin position="298"/>
        <end position="315"/>
    </location>
</feature>
<evidence type="ECO:0000313" key="2">
    <source>
        <dbReference type="EMBL" id="ALA59074.1"/>
    </source>
</evidence>
<gene>
    <name evidence="2" type="ORF">NITMOv2_2661</name>
</gene>
<feature type="transmembrane region" description="Helical" evidence="1">
    <location>
        <begin position="321"/>
        <end position="339"/>
    </location>
</feature>
<feature type="transmembrane region" description="Helical" evidence="1">
    <location>
        <begin position="26"/>
        <end position="44"/>
    </location>
</feature>
<feature type="transmembrane region" description="Helical" evidence="1">
    <location>
        <begin position="272"/>
        <end position="291"/>
    </location>
</feature>
<keyword evidence="1" id="KW-0812">Transmembrane</keyword>
<evidence type="ECO:0000313" key="3">
    <source>
        <dbReference type="Proteomes" id="UP000069205"/>
    </source>
</evidence>
<organism evidence="2 3">
    <name type="scientific">Nitrospira moscoviensis</name>
    <dbReference type="NCBI Taxonomy" id="42253"/>
    <lineage>
        <taxon>Bacteria</taxon>
        <taxon>Pseudomonadati</taxon>
        <taxon>Nitrospirota</taxon>
        <taxon>Nitrospiria</taxon>
        <taxon>Nitrospirales</taxon>
        <taxon>Nitrospiraceae</taxon>
        <taxon>Nitrospira</taxon>
    </lineage>
</organism>
<accession>A0A0K2GDZ3</accession>
<dbReference type="Proteomes" id="UP000069205">
    <property type="component" value="Chromosome"/>
</dbReference>
<feature type="transmembrane region" description="Helical" evidence="1">
    <location>
        <begin position="146"/>
        <end position="162"/>
    </location>
</feature>
<feature type="transmembrane region" description="Helical" evidence="1">
    <location>
        <begin position="174"/>
        <end position="198"/>
    </location>
</feature>
<dbReference type="PATRIC" id="fig|42253.5.peg.2632"/>
<protein>
    <recommendedName>
        <fullName evidence="4">Glycosyltransferase RgtA/B/C/D-like domain-containing protein</fullName>
    </recommendedName>
</protein>